<dbReference type="AlphaFoldDB" id="A0A2A9M6Z4"/>
<feature type="signal peptide" evidence="2">
    <location>
        <begin position="1"/>
        <end position="23"/>
    </location>
</feature>
<dbReference type="RefSeq" id="XP_029216973.1">
    <property type="nucleotide sequence ID" value="XM_029366513.1"/>
</dbReference>
<feature type="region of interest" description="Disordered" evidence="1">
    <location>
        <begin position="97"/>
        <end position="124"/>
    </location>
</feature>
<dbReference type="GO" id="GO:0016020">
    <property type="term" value="C:membrane"/>
    <property type="evidence" value="ECO:0007669"/>
    <property type="project" value="InterPro"/>
</dbReference>
<dbReference type="EMBL" id="NWUJ01000009">
    <property type="protein sequence ID" value="PFH32964.1"/>
    <property type="molecule type" value="Genomic_DNA"/>
</dbReference>
<dbReference type="InterPro" id="IPR036755">
    <property type="entry name" value="SRS_dom_sf"/>
</dbReference>
<evidence type="ECO:0000256" key="2">
    <source>
        <dbReference type="SAM" id="SignalP"/>
    </source>
</evidence>
<reference evidence="4 5" key="1">
    <citation type="submission" date="2017-09" db="EMBL/GenBank/DDBJ databases">
        <title>Genome sequencing of Besnoitia besnoiti strain Bb-Ger1.</title>
        <authorList>
            <person name="Schares G."/>
            <person name="Venepally P."/>
            <person name="Lorenzi H.A."/>
        </authorList>
    </citation>
    <scope>NUCLEOTIDE SEQUENCE [LARGE SCALE GENOMIC DNA]</scope>
    <source>
        <strain evidence="4 5">Bb-Ger1</strain>
    </source>
</reference>
<proteinExistence type="predicted"/>
<gene>
    <name evidence="4" type="ORF">BESB_081630</name>
</gene>
<feature type="compositionally biased region" description="Basic and acidic residues" evidence="1">
    <location>
        <begin position="98"/>
        <end position="109"/>
    </location>
</feature>
<dbReference type="Proteomes" id="UP000224006">
    <property type="component" value="Chromosome VIII"/>
</dbReference>
<feature type="domain" description="SRS" evidence="3">
    <location>
        <begin position="46"/>
        <end position="179"/>
    </location>
</feature>
<name>A0A2A9M6Z4_BESBE</name>
<feature type="chain" id="PRO_5013015839" evidence="2">
    <location>
        <begin position="24"/>
        <end position="213"/>
    </location>
</feature>
<protein>
    <submittedName>
        <fullName evidence="4">SAG-related sequence SRS22A</fullName>
    </submittedName>
</protein>
<evidence type="ECO:0000313" key="5">
    <source>
        <dbReference type="Proteomes" id="UP000224006"/>
    </source>
</evidence>
<comment type="caution">
    <text evidence="4">The sequence shown here is derived from an EMBL/GenBank/DDBJ whole genome shotgun (WGS) entry which is preliminary data.</text>
</comment>
<keyword evidence="2" id="KW-0732">Signal</keyword>
<accession>A0A2A9M6Z4</accession>
<dbReference type="KEGG" id="bbes:BESB_081630"/>
<organism evidence="4 5">
    <name type="scientific">Besnoitia besnoiti</name>
    <name type="common">Apicomplexan protozoan</name>
    <dbReference type="NCBI Taxonomy" id="94643"/>
    <lineage>
        <taxon>Eukaryota</taxon>
        <taxon>Sar</taxon>
        <taxon>Alveolata</taxon>
        <taxon>Apicomplexa</taxon>
        <taxon>Conoidasida</taxon>
        <taxon>Coccidia</taxon>
        <taxon>Eucoccidiorida</taxon>
        <taxon>Eimeriorina</taxon>
        <taxon>Sarcocystidae</taxon>
        <taxon>Besnoitia</taxon>
    </lineage>
</organism>
<evidence type="ECO:0000313" key="4">
    <source>
        <dbReference type="EMBL" id="PFH32964.1"/>
    </source>
</evidence>
<evidence type="ECO:0000256" key="1">
    <source>
        <dbReference type="SAM" id="MobiDB-lite"/>
    </source>
</evidence>
<dbReference type="OrthoDB" id="332820at2759"/>
<dbReference type="GeneID" id="40313089"/>
<keyword evidence="5" id="KW-1185">Reference proteome</keyword>
<dbReference type="Gene3D" id="2.60.40.1320">
    <property type="entry name" value="SRS domain"/>
    <property type="match status" value="1"/>
</dbReference>
<dbReference type="Pfam" id="PF04092">
    <property type="entry name" value="SAG"/>
    <property type="match status" value="1"/>
</dbReference>
<dbReference type="VEuPathDB" id="ToxoDB:BESB_081630"/>
<dbReference type="InterPro" id="IPR007226">
    <property type="entry name" value="SRS_dom"/>
</dbReference>
<sequence length="213" mass="21916">MRLSIVPLGSAAAVLLAIQQAAAIRVADHQDPMKPAEPEVPPTCSDKSLELAVAAPNSGTAFRCPANYSLLPSYSDSKTLVFYKEKPESLSSILPDAKLTEKPVPEKARSGPQETNASGAIASGSEGDVKEYTLSVTALPQEKKVLTLKCGPSPNTQPAVASNQDTDQEPKECVVTITVASTGASTGFRPAVGASAVTGLLSMAVAGALQLLA</sequence>
<evidence type="ECO:0000259" key="3">
    <source>
        <dbReference type="Pfam" id="PF04092"/>
    </source>
</evidence>